<organism evidence="1 2">
    <name type="scientific">Fibrella aquatilis</name>
    <dbReference type="NCBI Taxonomy" id="2817059"/>
    <lineage>
        <taxon>Bacteria</taxon>
        <taxon>Pseudomonadati</taxon>
        <taxon>Bacteroidota</taxon>
        <taxon>Cytophagia</taxon>
        <taxon>Cytophagales</taxon>
        <taxon>Spirosomataceae</taxon>
        <taxon>Fibrella</taxon>
    </lineage>
</organism>
<dbReference type="Pfam" id="PF12669">
    <property type="entry name" value="FeoB_associated"/>
    <property type="match status" value="1"/>
</dbReference>
<reference evidence="1 2" key="1">
    <citation type="submission" date="2021-03" db="EMBL/GenBank/DDBJ databases">
        <title>Fibrella sp. HMF5036 genome sequencing and assembly.</title>
        <authorList>
            <person name="Kang H."/>
            <person name="Kim H."/>
            <person name="Bae S."/>
            <person name="Joh K."/>
        </authorList>
    </citation>
    <scope>NUCLEOTIDE SEQUENCE [LARGE SCALE GENOMIC DNA]</scope>
    <source>
        <strain evidence="1 2">HMF5036</strain>
    </source>
</reference>
<comment type="caution">
    <text evidence="1">The sequence shown here is derived from an EMBL/GenBank/DDBJ whole genome shotgun (WGS) entry which is preliminary data.</text>
</comment>
<evidence type="ECO:0000313" key="1">
    <source>
        <dbReference type="EMBL" id="MBO0931612.1"/>
    </source>
</evidence>
<dbReference type="Proteomes" id="UP000664795">
    <property type="component" value="Unassembled WGS sequence"/>
</dbReference>
<evidence type="ECO:0000313" key="2">
    <source>
        <dbReference type="Proteomes" id="UP000664795"/>
    </source>
</evidence>
<name>A0A939JW76_9BACT</name>
<proteinExistence type="predicted"/>
<gene>
    <name evidence="1" type="ORF">J2I48_11435</name>
</gene>
<dbReference type="RefSeq" id="WP_207335573.1">
    <property type="nucleotide sequence ID" value="NZ_JAFMYU010000007.1"/>
</dbReference>
<dbReference type="EMBL" id="JAFMYU010000007">
    <property type="protein sequence ID" value="MBO0931612.1"/>
    <property type="molecule type" value="Genomic_DNA"/>
</dbReference>
<keyword evidence="2" id="KW-1185">Reference proteome</keyword>
<accession>A0A939JW76</accession>
<dbReference type="AlphaFoldDB" id="A0A939JW76"/>
<protein>
    <submittedName>
        <fullName evidence="1">FeoB-associated Cys-rich membrane protein</fullName>
    </submittedName>
</protein>
<sequence>MQTLLIFVLFVAALGYLGWRGYRAMAAKQAGCGKGCGCAADKTQSFNKI</sequence>